<name>A0A1X0R1H8_RHIZD</name>
<dbReference type="SMART" id="SM00955">
    <property type="entry name" value="RNB"/>
    <property type="match status" value="1"/>
</dbReference>
<dbReference type="SUPFAM" id="SSF50249">
    <property type="entry name" value="Nucleic acid-binding proteins"/>
    <property type="match status" value="2"/>
</dbReference>
<dbReference type="CDD" id="cd09862">
    <property type="entry name" value="PIN_Rrp44-like"/>
    <property type="match status" value="1"/>
</dbReference>
<dbReference type="AlphaFoldDB" id="A0A1X0R1H8"/>
<proteinExistence type="inferred from homology"/>
<dbReference type="Gene3D" id="3.40.50.1010">
    <property type="entry name" value="5'-nuclease"/>
    <property type="match status" value="1"/>
</dbReference>
<evidence type="ECO:0000256" key="16">
    <source>
        <dbReference type="RuleBase" id="RU003901"/>
    </source>
</evidence>
<dbReference type="Proteomes" id="UP000242414">
    <property type="component" value="Unassembled WGS sequence"/>
</dbReference>
<evidence type="ECO:0000256" key="10">
    <source>
        <dbReference type="ARBA" id="ARBA00022835"/>
    </source>
</evidence>
<keyword evidence="12" id="KW-0460">Magnesium</keyword>
<evidence type="ECO:0000256" key="1">
    <source>
        <dbReference type="ARBA" id="ARBA00001946"/>
    </source>
</evidence>
<feature type="domain" description="RNB" evidence="18">
    <location>
        <begin position="467"/>
        <end position="808"/>
    </location>
</feature>
<dbReference type="FunFam" id="3.40.50.1010:FF:000021">
    <property type="entry name" value="DIS3-like exonuclease 1 isoform X1"/>
    <property type="match status" value="1"/>
</dbReference>
<evidence type="ECO:0000256" key="9">
    <source>
        <dbReference type="ARBA" id="ARBA00022801"/>
    </source>
</evidence>
<dbReference type="OrthoDB" id="372421at2759"/>
<dbReference type="Pfam" id="PF00773">
    <property type="entry name" value="RNB"/>
    <property type="match status" value="1"/>
</dbReference>
<evidence type="ECO:0000256" key="6">
    <source>
        <dbReference type="ARBA" id="ARBA00022490"/>
    </source>
</evidence>
<organism evidence="19">
    <name type="scientific">Rhizopus microsporus var. microsporus</name>
    <dbReference type="NCBI Taxonomy" id="86635"/>
    <lineage>
        <taxon>Eukaryota</taxon>
        <taxon>Fungi</taxon>
        <taxon>Fungi incertae sedis</taxon>
        <taxon>Mucoromycota</taxon>
        <taxon>Mucoromycotina</taxon>
        <taxon>Mucoromycetes</taxon>
        <taxon>Mucorales</taxon>
        <taxon>Mucorineae</taxon>
        <taxon>Rhizopodaceae</taxon>
        <taxon>Rhizopus</taxon>
    </lineage>
</organism>
<dbReference type="Gene3D" id="2.40.50.700">
    <property type="match status" value="1"/>
</dbReference>
<evidence type="ECO:0000256" key="4">
    <source>
        <dbReference type="ARBA" id="ARBA00005785"/>
    </source>
</evidence>
<dbReference type="GO" id="GO:0006364">
    <property type="term" value="P:rRNA processing"/>
    <property type="evidence" value="ECO:0007669"/>
    <property type="project" value="UniProtKB-KW"/>
</dbReference>
<evidence type="ECO:0000256" key="11">
    <source>
        <dbReference type="ARBA" id="ARBA00022839"/>
    </source>
</evidence>
<dbReference type="InterPro" id="IPR012340">
    <property type="entry name" value="NA-bd_OB-fold"/>
</dbReference>
<dbReference type="GO" id="GO:0000177">
    <property type="term" value="C:cytoplasmic exosome (RNase complex)"/>
    <property type="evidence" value="ECO:0007669"/>
    <property type="project" value="TreeGrafter"/>
</dbReference>
<dbReference type="PROSITE" id="PS01175">
    <property type="entry name" value="RIBONUCLEASE_II"/>
    <property type="match status" value="1"/>
</dbReference>
<sequence length="1042" mass="118495">MSLKSDRAFYKKTKGNSIVKLVREQYVRSDIPCLSEACPMNCDNNGSQALLSSSSDHYLIPDISVIMRYLEVLEQEEITGVIYSQTVTANLQQHDKMKLYRKIRQITNDSRRKCIVFYNEIFEETKVHRLPHEPSSDRDWRALCVLAEWYRIHLKDSKKIIILTEQQQDMTCLSTNIDVMSTKEYIQRYWGHHVLLNDLIQGLADVVLLEEDEFGKIKFSNKHGSNETAVSGYTEYKPIEDLEVGIKSGRYFSGTLRCKKDSRDQAYIIGNNGRHITITGNDHRNRAVHGDAVVVELLSENHWIHPSNDIAYESTNADDEYEDESFVTPSQAAGRVVGILNRNWRSYVATIQEDSAEAGGSIHLAIPLDPVIPKIRIRYHDVKLIENQRIVVRIDNWPVSSQYPNGHFVRSLGPIHTLDSEISAILVEHSISVSQASQGFSEASLKEMPVDTPESPWKPEEEEIGKRRDLRNLVVFSIDPPNCQDIDDALSIKELENGKVELGVHIADVSYFVKENYITDLEARSRGTTVYLADRRFDMLPSVLSERVCSLRHHVDRYSVSVIWTLDKHYNIVDTWFGRTIIHSSCEMEYEQAQQLLNGKQVATGLDASLCKKLKPRIEKLAEVLRVIRDRRLSKGALELEGSEIKFKITDKHEITDIIPKDSMEIHGLVAEAMILANASVGKRIYEGYKDAAILRHHPPPSPAQFEKLVKAAESKGFSVDFASNRALSQSLEKITDACKDDPEIAKLLKTMATIAMNEAGYISSGQFPVDQYYHYGLALEFYTHFTSPIRRYADIVAHRQLLMCVADPTAVKDSVIHSLMFKDSAITDICENLNRKSRESKFAQRDSTELFQSLYVLQKTANGDPLIEKGIISEIRSNGFYVYVPRLGLKGPVYLKERDGTPSVPLSLISGKNADEQETIPHCNIEVNMPTSISVLSPDLPHPIQFNLFDHVRVSLKLRKSHAHRHLVYMVLIDMDHTEIRTSQPSQIARMSNTEMMESIHDSERKGNAEKESTKKKKNKASSMYDVLERFRKLSIIQSTS</sequence>
<evidence type="ECO:0000259" key="18">
    <source>
        <dbReference type="SMART" id="SM00955"/>
    </source>
</evidence>
<dbReference type="PANTHER" id="PTHR23355:SF30">
    <property type="entry name" value="DIS3-LIKE EXONUCLEASE 1"/>
    <property type="match status" value="1"/>
</dbReference>
<comment type="subcellular location">
    <subcellularLocation>
        <location evidence="3">Cytoplasm</location>
    </subcellularLocation>
    <subcellularLocation>
        <location evidence="2">Nucleus</location>
    </subcellularLocation>
</comment>
<evidence type="ECO:0000313" key="19">
    <source>
        <dbReference type="EMBL" id="ORE05859.1"/>
    </source>
</evidence>
<dbReference type="InterPro" id="IPR001900">
    <property type="entry name" value="RNase_II/R"/>
</dbReference>
<reference evidence="19" key="1">
    <citation type="journal article" date="2016" name="Proc. Natl. Acad. Sci. U.S.A.">
        <title>Lipid metabolic changes in an early divergent fungus govern the establishment of a mutualistic symbiosis with endobacteria.</title>
        <authorList>
            <person name="Lastovetsky O.A."/>
            <person name="Gaspar M.L."/>
            <person name="Mondo S.J."/>
            <person name="LaButti K.M."/>
            <person name="Sandor L."/>
            <person name="Grigoriev I.V."/>
            <person name="Henry S.A."/>
            <person name="Pawlowska T.E."/>
        </authorList>
    </citation>
    <scope>NUCLEOTIDE SEQUENCE [LARGE SCALE GENOMIC DNA]</scope>
    <source>
        <strain evidence="19">ATCC 52814</strain>
    </source>
</reference>
<dbReference type="InterPro" id="IPR022966">
    <property type="entry name" value="RNase_II/R_CS"/>
</dbReference>
<evidence type="ECO:0000256" key="13">
    <source>
        <dbReference type="ARBA" id="ARBA00022884"/>
    </source>
</evidence>
<keyword evidence="6" id="KW-0963">Cytoplasm</keyword>
<dbReference type="GO" id="GO:0000956">
    <property type="term" value="P:nuclear-transcribed mRNA catabolic process"/>
    <property type="evidence" value="ECO:0007669"/>
    <property type="project" value="UniProtKB-ARBA"/>
</dbReference>
<feature type="compositionally biased region" description="Basic and acidic residues" evidence="17">
    <location>
        <begin position="999"/>
        <end position="1014"/>
    </location>
</feature>
<dbReference type="InterPro" id="IPR041505">
    <property type="entry name" value="Dis3_CSD2"/>
</dbReference>
<gene>
    <name evidence="19" type="ORF">BCV72DRAFT_229069</name>
</gene>
<protein>
    <recommendedName>
        <fullName evidence="5">DIS3-like exonuclease 1</fullName>
    </recommendedName>
    <alternativeName>
        <fullName evidence="15">Ribosomal RNA-processing protein 44</fullName>
    </alternativeName>
</protein>
<keyword evidence="10" id="KW-0271">Exosome</keyword>
<evidence type="ECO:0000256" key="8">
    <source>
        <dbReference type="ARBA" id="ARBA00022722"/>
    </source>
</evidence>
<keyword evidence="7" id="KW-0698">rRNA processing</keyword>
<dbReference type="PANTHER" id="PTHR23355">
    <property type="entry name" value="RIBONUCLEASE"/>
    <property type="match status" value="1"/>
</dbReference>
<dbReference type="EMBL" id="KV921935">
    <property type="protein sequence ID" value="ORE05859.1"/>
    <property type="molecule type" value="Genomic_DNA"/>
</dbReference>
<dbReference type="GO" id="GO:0000175">
    <property type="term" value="F:3'-5'-RNA exonuclease activity"/>
    <property type="evidence" value="ECO:0007669"/>
    <property type="project" value="UniProtKB-ARBA"/>
</dbReference>
<feature type="region of interest" description="Disordered" evidence="17">
    <location>
        <begin position="442"/>
        <end position="463"/>
    </location>
</feature>
<dbReference type="Gene3D" id="2.40.50.140">
    <property type="entry name" value="Nucleic acid-binding proteins"/>
    <property type="match status" value="1"/>
</dbReference>
<dbReference type="Pfam" id="PF17849">
    <property type="entry name" value="OB_Dis3"/>
    <property type="match status" value="1"/>
</dbReference>
<dbReference type="Gene3D" id="2.40.50.690">
    <property type="match status" value="1"/>
</dbReference>
<evidence type="ECO:0000256" key="17">
    <source>
        <dbReference type="SAM" id="MobiDB-lite"/>
    </source>
</evidence>
<evidence type="ECO:0000256" key="5">
    <source>
        <dbReference type="ARBA" id="ARBA00016366"/>
    </source>
</evidence>
<dbReference type="FunFam" id="2.40.50.700:FF:000001">
    <property type="entry name" value="Exosome complex exonuclease exoribonuclease (Rrp44)"/>
    <property type="match status" value="1"/>
</dbReference>
<keyword evidence="11" id="KW-0269">Exonuclease</keyword>
<dbReference type="VEuPathDB" id="FungiDB:BCV72DRAFT_229069"/>
<evidence type="ECO:0000256" key="7">
    <source>
        <dbReference type="ARBA" id="ARBA00022552"/>
    </source>
</evidence>
<dbReference type="GO" id="GO:0003723">
    <property type="term" value="F:RNA binding"/>
    <property type="evidence" value="ECO:0007669"/>
    <property type="project" value="UniProtKB-KW"/>
</dbReference>
<dbReference type="GO" id="GO:0000176">
    <property type="term" value="C:nuclear exosome (RNase complex)"/>
    <property type="evidence" value="ECO:0007669"/>
    <property type="project" value="UniProtKB-ARBA"/>
</dbReference>
<evidence type="ECO:0000256" key="15">
    <source>
        <dbReference type="ARBA" id="ARBA00077930"/>
    </source>
</evidence>
<evidence type="ECO:0000256" key="12">
    <source>
        <dbReference type="ARBA" id="ARBA00022842"/>
    </source>
</evidence>
<comment type="cofactor">
    <cofactor evidence="1">
        <name>Mg(2+)</name>
        <dbReference type="ChEBI" id="CHEBI:18420"/>
    </cofactor>
</comment>
<dbReference type="GO" id="GO:0016075">
    <property type="term" value="P:rRNA catabolic process"/>
    <property type="evidence" value="ECO:0007669"/>
    <property type="project" value="TreeGrafter"/>
</dbReference>
<keyword evidence="14" id="KW-0539">Nucleus</keyword>
<evidence type="ECO:0000256" key="14">
    <source>
        <dbReference type="ARBA" id="ARBA00023242"/>
    </source>
</evidence>
<comment type="similarity">
    <text evidence="4 16">Belongs to the RNR ribonuclease family.</text>
</comment>
<dbReference type="GO" id="GO:0019899">
    <property type="term" value="F:enzyme binding"/>
    <property type="evidence" value="ECO:0007669"/>
    <property type="project" value="UniProtKB-ARBA"/>
</dbReference>
<keyword evidence="8" id="KW-0540">Nuclease</keyword>
<dbReference type="InterPro" id="IPR050180">
    <property type="entry name" value="RNR_Ribonuclease"/>
</dbReference>
<keyword evidence="13" id="KW-0694">RNA-binding</keyword>
<feature type="region of interest" description="Disordered" evidence="17">
    <location>
        <begin position="998"/>
        <end position="1023"/>
    </location>
</feature>
<evidence type="ECO:0000256" key="2">
    <source>
        <dbReference type="ARBA" id="ARBA00004123"/>
    </source>
</evidence>
<accession>A0A1X0R1H8</accession>
<keyword evidence="9" id="KW-0378">Hydrolase</keyword>
<evidence type="ECO:0000256" key="3">
    <source>
        <dbReference type="ARBA" id="ARBA00004496"/>
    </source>
</evidence>